<gene>
    <name evidence="5" type="ORF">OSJNBa0013A04.9</name>
    <name evidence="4" type="ORF">OSJNBa0042D13.27</name>
</gene>
<dbReference type="PANTHER" id="PTHR33026:SF7">
    <property type="entry name" value="OS03G0100275 PROTEIN"/>
    <property type="match status" value="1"/>
</dbReference>
<protein>
    <submittedName>
        <fullName evidence="5">OSJNBa0013A04.9 protein</fullName>
    </submittedName>
    <submittedName>
        <fullName evidence="4">OSJNBa0042D13.27 protein</fullName>
    </submittedName>
</protein>
<feature type="compositionally biased region" description="Basic and acidic residues" evidence="2">
    <location>
        <begin position="413"/>
        <end position="425"/>
    </location>
</feature>
<feature type="compositionally biased region" description="Basic residues" evidence="2">
    <location>
        <begin position="368"/>
        <end position="392"/>
    </location>
</feature>
<feature type="compositionally biased region" description="Polar residues" evidence="2">
    <location>
        <begin position="464"/>
        <end position="474"/>
    </location>
</feature>
<reference evidence="6" key="2">
    <citation type="journal article" date="2005" name="Nature">
        <title>The map-based sequence of the rice genome.</title>
        <authorList>
            <consortium name="International rice genome sequencing project (IRGSP)"/>
            <person name="Matsumoto T."/>
            <person name="Wu J."/>
            <person name="Kanamori H."/>
            <person name="Katayose Y."/>
            <person name="Fujisawa M."/>
            <person name="Namiki N."/>
            <person name="Mizuno H."/>
            <person name="Yamamoto K."/>
            <person name="Antonio B.A."/>
            <person name="Baba T."/>
            <person name="Sakata K."/>
            <person name="Nagamura Y."/>
            <person name="Aoki H."/>
            <person name="Arikawa K."/>
            <person name="Arita K."/>
            <person name="Bito T."/>
            <person name="Chiden Y."/>
            <person name="Fujitsuka N."/>
            <person name="Fukunaka R."/>
            <person name="Hamada M."/>
            <person name="Harada C."/>
            <person name="Hayashi A."/>
            <person name="Hijishita S."/>
            <person name="Honda M."/>
            <person name="Hosokawa S."/>
            <person name="Ichikawa Y."/>
            <person name="Idonuma A."/>
            <person name="Iijima M."/>
            <person name="Ikeda M."/>
            <person name="Ikeno M."/>
            <person name="Ito K."/>
            <person name="Ito S."/>
            <person name="Ito T."/>
            <person name="Ito Y."/>
            <person name="Ito Y."/>
            <person name="Iwabuchi A."/>
            <person name="Kamiya K."/>
            <person name="Karasawa W."/>
            <person name="Kurita K."/>
            <person name="Katagiri S."/>
            <person name="Kikuta A."/>
            <person name="Kobayashi H."/>
            <person name="Kobayashi N."/>
            <person name="Machita K."/>
            <person name="Maehara T."/>
            <person name="Masukawa M."/>
            <person name="Mizubayashi T."/>
            <person name="Mukai Y."/>
            <person name="Nagasaki H."/>
            <person name="Nagata Y."/>
            <person name="Naito S."/>
            <person name="Nakashima M."/>
            <person name="Nakama Y."/>
            <person name="Nakamichi Y."/>
            <person name="Nakamura M."/>
            <person name="Meguro A."/>
            <person name="Negishi M."/>
            <person name="Ohta I."/>
            <person name="Ohta T."/>
            <person name="Okamoto M."/>
            <person name="Ono N."/>
            <person name="Saji S."/>
            <person name="Sakaguchi M."/>
            <person name="Sakai K."/>
            <person name="Shibata M."/>
            <person name="Shimokawa T."/>
            <person name="Song J."/>
            <person name="Takazaki Y."/>
            <person name="Terasawa K."/>
            <person name="Tsugane M."/>
            <person name="Tsuji K."/>
            <person name="Ueda S."/>
            <person name="Waki K."/>
            <person name="Yamagata H."/>
            <person name="Yamamoto M."/>
            <person name="Yamamoto S."/>
            <person name="Yamane H."/>
            <person name="Yoshiki S."/>
            <person name="Yoshihara R."/>
            <person name="Yukawa K."/>
            <person name="Zhong H."/>
            <person name="Yano M."/>
            <person name="Yuan Q."/>
            <person name="Ouyang S."/>
            <person name="Liu J."/>
            <person name="Jones K.M."/>
            <person name="Gansberger K."/>
            <person name="Moffat K."/>
            <person name="Hill J."/>
            <person name="Bera J."/>
            <person name="Fadrosh D."/>
            <person name="Jin S."/>
            <person name="Johri S."/>
            <person name="Kim M."/>
            <person name="Overton L."/>
            <person name="Reardon M."/>
            <person name="Tsitrin T."/>
            <person name="Vuong H."/>
            <person name="Weaver B."/>
            <person name="Ciecko A."/>
            <person name="Tallon L."/>
            <person name="Jackson J."/>
            <person name="Pai G."/>
            <person name="Aken S.V."/>
            <person name="Utterback T."/>
            <person name="Reidmuller S."/>
            <person name="Feldblyum T."/>
            <person name="Hsiao J."/>
            <person name="Zismann V."/>
            <person name="Iobst S."/>
            <person name="de Vazeille A.R."/>
            <person name="Buell C.R."/>
            <person name="Ying K."/>
            <person name="Li Y."/>
            <person name="Lu T."/>
            <person name="Huang Y."/>
            <person name="Zhao Q."/>
            <person name="Feng Q."/>
            <person name="Zhang L."/>
            <person name="Zhu J."/>
            <person name="Weng Q."/>
            <person name="Mu J."/>
            <person name="Lu Y."/>
            <person name="Fan D."/>
            <person name="Liu Y."/>
            <person name="Guan J."/>
            <person name="Zhang Y."/>
            <person name="Yu S."/>
            <person name="Liu X."/>
            <person name="Zhang Y."/>
            <person name="Hong G."/>
            <person name="Han B."/>
            <person name="Choisne N."/>
            <person name="Demange N."/>
            <person name="Orjeda G."/>
            <person name="Samain S."/>
            <person name="Cattolico L."/>
            <person name="Pelletier E."/>
            <person name="Couloux A."/>
            <person name="Segurens B."/>
            <person name="Wincker P."/>
            <person name="D'Hont A."/>
            <person name="Scarpelli C."/>
            <person name="Weissenbach J."/>
            <person name="Salanoubat M."/>
            <person name="Quetier F."/>
            <person name="Yu Y."/>
            <person name="Kim H.R."/>
            <person name="Rambo T."/>
            <person name="Currie J."/>
            <person name="Collura K."/>
            <person name="Luo M."/>
            <person name="Yang T."/>
            <person name="Ammiraju J.S.S."/>
            <person name="Engler F."/>
            <person name="Soderlund C."/>
            <person name="Wing R.A."/>
            <person name="Palmer L.E."/>
            <person name="de la Bastide M."/>
            <person name="Spiegel L."/>
            <person name="Nascimento L."/>
            <person name="Zutavern T."/>
            <person name="O'Shaughnessy A."/>
            <person name="Dike S."/>
            <person name="Dedhia N."/>
            <person name="Preston R."/>
            <person name="Balija V."/>
            <person name="McCombie W.R."/>
            <person name="Chow T."/>
            <person name="Chen H."/>
            <person name="Chung M."/>
            <person name="Chen C."/>
            <person name="Shaw J."/>
            <person name="Wu H."/>
            <person name="Hsiao K."/>
            <person name="Chao Y."/>
            <person name="Chu M."/>
            <person name="Cheng C."/>
            <person name="Hour A."/>
            <person name="Lee P."/>
            <person name="Lin S."/>
            <person name="Lin Y."/>
            <person name="Liou J."/>
            <person name="Liu S."/>
            <person name="Hsing Y."/>
            <person name="Raghuvanshi S."/>
            <person name="Mohanty A."/>
            <person name="Bharti A.K."/>
            <person name="Gaur A."/>
            <person name="Gupta V."/>
            <person name="Kumar D."/>
            <person name="Ravi V."/>
            <person name="Vij S."/>
            <person name="Kapur A."/>
            <person name="Khurana P."/>
            <person name="Khurana P."/>
            <person name="Khurana J.P."/>
            <person name="Tyagi A.K."/>
            <person name="Gaikwad K."/>
            <person name="Singh A."/>
            <person name="Dalal V."/>
            <person name="Srivastava S."/>
            <person name="Dixit A."/>
            <person name="Pal A.K."/>
            <person name="Ghazi I.A."/>
            <person name="Yadav M."/>
            <person name="Pandit A."/>
            <person name="Bhargava A."/>
            <person name="Sureshbabu K."/>
            <person name="Batra K."/>
            <person name="Sharma T.R."/>
            <person name="Mohapatra T."/>
            <person name="Singh N.K."/>
            <person name="Messing J."/>
            <person name="Nelson A.B."/>
            <person name="Fuks G."/>
            <person name="Kavchok S."/>
            <person name="Keizer G."/>
            <person name="Linton E."/>
            <person name="Llaca V."/>
            <person name="Song R."/>
            <person name="Tanyolac B."/>
            <person name="Young S."/>
            <person name="Ho-Il K."/>
            <person name="Hahn J.H."/>
            <person name="Sangsakoo G."/>
            <person name="Vanavichit A."/>
            <person name="de Mattos Luiz.A.T."/>
            <person name="Zimmer P.D."/>
            <person name="Malone G."/>
            <person name="Dellagostin O."/>
            <person name="de Oliveira A.C."/>
            <person name="Bevan M."/>
            <person name="Bancroft I."/>
            <person name="Minx P."/>
            <person name="Cordum H."/>
            <person name="Wilson R."/>
            <person name="Cheng Z."/>
            <person name="Jin W."/>
            <person name="Jiang J."/>
            <person name="Leong S.A."/>
            <person name="Iwama H."/>
            <person name="Gojobori T."/>
            <person name="Itoh T."/>
            <person name="Niimura Y."/>
            <person name="Fujii Y."/>
            <person name="Habara T."/>
            <person name="Sakai H."/>
            <person name="Sato Y."/>
            <person name="Wilson G."/>
            <person name="Kumar K."/>
            <person name="McCouch S."/>
            <person name="Juretic N."/>
            <person name="Hoen D."/>
            <person name="Wright S."/>
            <person name="Bruskiewich R."/>
            <person name="Bureau T."/>
            <person name="Miyao A."/>
            <person name="Hirochika H."/>
            <person name="Nishikawa T."/>
            <person name="Kadowaki K."/>
            <person name="Sugiura M."/>
            <person name="Burr B."/>
            <person name="Sasaki T."/>
        </authorList>
    </citation>
    <scope>NUCLEOTIDE SEQUENCE [LARGE SCALE GENOMIC DNA]</scope>
    <source>
        <strain evidence="6">cv. Nipponbare</strain>
    </source>
</reference>
<feature type="compositionally biased region" description="Basic and acidic residues" evidence="2">
    <location>
        <begin position="393"/>
        <end position="405"/>
    </location>
</feature>
<feature type="compositionally biased region" description="Polar residues" evidence="2">
    <location>
        <begin position="330"/>
        <end position="339"/>
    </location>
</feature>
<feature type="compositionally biased region" description="Basic and acidic residues" evidence="2">
    <location>
        <begin position="357"/>
        <end position="367"/>
    </location>
</feature>
<dbReference type="EMBL" id="AL731583">
    <property type="protein sequence ID" value="CAE05172.2"/>
    <property type="molecule type" value="Genomic_DNA"/>
</dbReference>
<evidence type="ECO:0000313" key="4">
    <source>
        <dbReference type="EMBL" id="CAE02474.2"/>
    </source>
</evidence>
<dbReference type="Pfam" id="PF04195">
    <property type="entry name" value="Transposase_28"/>
    <property type="match status" value="1"/>
</dbReference>
<feature type="coiled-coil region" evidence="1">
    <location>
        <begin position="573"/>
        <end position="637"/>
    </location>
</feature>
<accession>Q7X6S4</accession>
<reference evidence="4" key="1">
    <citation type="journal article" date="2002" name="Nature">
        <title>Sequence and analysis of rice chromosome 4.</title>
        <authorList>
            <person name="Feng Q."/>
            <person name="Zhang Y."/>
            <person name="Hao P."/>
            <person name="Wang S."/>
            <person name="Fu G."/>
            <person name="Huang Y."/>
            <person name="Li Y."/>
            <person name="Zhu J."/>
            <person name="Liu Y."/>
            <person name="Hu X."/>
            <person name="Jia P."/>
            <person name="Zhang Y."/>
            <person name="Zhao Q."/>
            <person name="Ying K."/>
            <person name="Yu S."/>
            <person name="Tang Y."/>
            <person name="Weng Q."/>
            <person name="Zhang L."/>
            <person name="Lu Y."/>
            <person name="Mu J."/>
            <person name="Lu Y."/>
            <person name="Zhang L.S."/>
            <person name="Yu Z."/>
            <person name="Fan D."/>
            <person name="Liu X."/>
            <person name="Lu T."/>
            <person name="Li C."/>
            <person name="Wu Y."/>
            <person name="Sun T."/>
            <person name="Lei H."/>
            <person name="Li T."/>
            <person name="Hu H."/>
            <person name="Guan J."/>
            <person name="Wu M."/>
            <person name="Zhang R."/>
            <person name="Zhou B."/>
            <person name="Chen Z."/>
            <person name="Chen L."/>
            <person name="Jin Z."/>
            <person name="Wang R."/>
            <person name="Yin H."/>
            <person name="Cai Z."/>
            <person name="Ren S."/>
            <person name="Lv G."/>
            <person name="Gu W."/>
            <person name="Zhu G."/>
            <person name="Tu Y."/>
            <person name="Jia J."/>
            <person name="Zhang Y."/>
            <person name="Chen J."/>
            <person name="Kang H."/>
            <person name="Chen X."/>
            <person name="Shao C."/>
            <person name="Sun Y."/>
            <person name="Hu Q."/>
            <person name="Zhang X."/>
            <person name="Zhang W."/>
            <person name="Wang L."/>
            <person name="Ding C."/>
            <person name="Sheng H."/>
            <person name="Gu J."/>
            <person name="Chen S."/>
            <person name="Ni L."/>
            <person name="Zhu F."/>
            <person name="Chen W."/>
            <person name="Lan L."/>
            <person name="Lai Y."/>
            <person name="Cheng Z."/>
            <person name="Gu M."/>
            <person name="Jiang J."/>
            <person name="Li J."/>
            <person name="Hong G."/>
            <person name="Xue Y."/>
            <person name="Han B."/>
        </authorList>
    </citation>
    <scope>NUCLEOTIDE SEQUENCE</scope>
</reference>
<dbReference type="InterPro" id="IPR007321">
    <property type="entry name" value="Transposase_28"/>
</dbReference>
<dbReference type="AlphaFoldDB" id="Q7X6S4"/>
<evidence type="ECO:0000259" key="3">
    <source>
        <dbReference type="Pfam" id="PF04195"/>
    </source>
</evidence>
<dbReference type="EMBL" id="AL731604">
    <property type="protein sequence ID" value="CAE02474.2"/>
    <property type="molecule type" value="Genomic_DNA"/>
</dbReference>
<keyword evidence="1" id="KW-0175">Coiled coil</keyword>
<dbReference type="PANTHER" id="PTHR33026">
    <property type="entry name" value="OS06G0360600 PROTEIN"/>
    <property type="match status" value="1"/>
</dbReference>
<evidence type="ECO:0000256" key="2">
    <source>
        <dbReference type="SAM" id="MobiDB-lite"/>
    </source>
</evidence>
<evidence type="ECO:0000313" key="5">
    <source>
        <dbReference type="EMBL" id="CAE05172.2"/>
    </source>
</evidence>
<sequence>MAEERESFESQWAPSNVTEENLKEMVAHGVLPVKEIIGWRPAFGEVFPTPDTHEVVVFSHFFYGGFSLPTSRFFRGILNFYGISLHHFNPNSIVHIANFIHACEAFLGIRPHFAFFRRIFFLKHQPNKSKPCVVGGAGFQLRGTLSQKYFSMPFKTSNKGWHANWFYVQNPEQALPEYSCLPPVYQDTWNSLPMGDEAAQAVELMERIIKLKEQGLQGEQITRHFIKSRLAPIKERSRTAFEFDGKHDPNREDPDSLDFKVMKERMYKIFSNAIVVSYSHLLPVVPFNAFNPPPPEFALMKSDPPITQRRSPRRQTGQGSGGPKIWSAAQPDTSNSAGQLDSRKRKLALSDDEGDDAEKSSNKEATRKQPKQANPKKKTSSRPVPKIRKSSRKPSDIDPSGKDSDPTNMKMGPSKETEPTTKDDPNGNQSATDNVEPSNEPPTENRDIPEVEAQTDSPLKKDTNINPGPSTSAKAQEPARPRPEIITGPMIGGEEEVLRIQSAKESRPPILVKWWDDDMQPQGIMISKQKEDEEVCLLKKALNQATRIVNRIHLRNEAKTTTLEKLVPHLGTLEATRSQLHETKELARKTEHDLRNRISELQESNYELSGSSKEKRVQALEKDKAELAKQRDSALKDEDRKIKSQAQFDVLVNKIKRLEGARDEVANAATPLVQAMFFNDNGPSTFDASEIFDKLRIAPDTYFKNIKEAGSMGASMALAMTKSLYPKIDINAIDGYADGTSEEKPSTSSMMRKKLLTRLLLT</sequence>
<name>Q7X6S4_ORYSJ</name>
<feature type="region of interest" description="Disordered" evidence="2">
    <location>
        <begin position="296"/>
        <end position="488"/>
    </location>
</feature>
<reference evidence="6" key="3">
    <citation type="journal article" date="2008" name="Nucleic Acids Res.">
        <title>The rice annotation project database (RAP-DB): 2008 update.</title>
        <authorList>
            <consortium name="The rice annotation project (RAP)"/>
        </authorList>
    </citation>
    <scope>GENOME REANNOTATION</scope>
    <source>
        <strain evidence="6">cv. Nipponbare</strain>
    </source>
</reference>
<dbReference type="Proteomes" id="UP000000763">
    <property type="component" value="Chromosome 4"/>
</dbReference>
<proteinExistence type="predicted"/>
<feature type="compositionally biased region" description="Polar residues" evidence="2">
    <location>
        <begin position="426"/>
        <end position="437"/>
    </location>
</feature>
<evidence type="ECO:0000256" key="1">
    <source>
        <dbReference type="SAM" id="Coils"/>
    </source>
</evidence>
<evidence type="ECO:0000313" key="6">
    <source>
        <dbReference type="Proteomes" id="UP000000763"/>
    </source>
</evidence>
<organism evidence="4 6">
    <name type="scientific">Oryza sativa subsp. japonica</name>
    <name type="common">Rice</name>
    <dbReference type="NCBI Taxonomy" id="39947"/>
    <lineage>
        <taxon>Eukaryota</taxon>
        <taxon>Viridiplantae</taxon>
        <taxon>Streptophyta</taxon>
        <taxon>Embryophyta</taxon>
        <taxon>Tracheophyta</taxon>
        <taxon>Spermatophyta</taxon>
        <taxon>Magnoliopsida</taxon>
        <taxon>Liliopsida</taxon>
        <taxon>Poales</taxon>
        <taxon>Poaceae</taxon>
        <taxon>BOP clade</taxon>
        <taxon>Oryzoideae</taxon>
        <taxon>Oryzeae</taxon>
        <taxon>Oryzinae</taxon>
        <taxon>Oryza</taxon>
        <taxon>Oryza sativa</taxon>
    </lineage>
</organism>
<feature type="domain" description="Transposase (putative) gypsy type" evidence="3">
    <location>
        <begin position="56"/>
        <end position="123"/>
    </location>
</feature>